<proteinExistence type="predicted"/>
<evidence type="ECO:0000313" key="1">
    <source>
        <dbReference type="EMBL" id="KAI3700272.1"/>
    </source>
</evidence>
<dbReference type="EMBL" id="CM042016">
    <property type="protein sequence ID" value="KAI3700272.1"/>
    <property type="molecule type" value="Genomic_DNA"/>
</dbReference>
<comment type="caution">
    <text evidence="1">The sequence shown here is derived from an EMBL/GenBank/DDBJ whole genome shotgun (WGS) entry which is preliminary data.</text>
</comment>
<accession>A0ACB8ZRU0</accession>
<evidence type="ECO:0000313" key="2">
    <source>
        <dbReference type="Proteomes" id="UP001055811"/>
    </source>
</evidence>
<gene>
    <name evidence="1" type="ORF">L2E82_44894</name>
</gene>
<reference evidence="2" key="1">
    <citation type="journal article" date="2022" name="Mol. Ecol. Resour.">
        <title>The genomes of chicory, endive, great burdock and yacon provide insights into Asteraceae palaeo-polyploidization history and plant inulin production.</title>
        <authorList>
            <person name="Fan W."/>
            <person name="Wang S."/>
            <person name="Wang H."/>
            <person name="Wang A."/>
            <person name="Jiang F."/>
            <person name="Liu H."/>
            <person name="Zhao H."/>
            <person name="Xu D."/>
            <person name="Zhang Y."/>
        </authorList>
    </citation>
    <scope>NUCLEOTIDE SEQUENCE [LARGE SCALE GENOMIC DNA]</scope>
    <source>
        <strain evidence="2">cv. Punajuju</strain>
    </source>
</reference>
<dbReference type="Proteomes" id="UP001055811">
    <property type="component" value="Linkage Group LG08"/>
</dbReference>
<keyword evidence="2" id="KW-1185">Reference proteome</keyword>
<reference evidence="1 2" key="2">
    <citation type="journal article" date="2022" name="Mol. Ecol. Resour.">
        <title>The genomes of chicory, endive, great burdock and yacon provide insights into Asteraceae paleo-polyploidization history and plant inulin production.</title>
        <authorList>
            <person name="Fan W."/>
            <person name="Wang S."/>
            <person name="Wang H."/>
            <person name="Wang A."/>
            <person name="Jiang F."/>
            <person name="Liu H."/>
            <person name="Zhao H."/>
            <person name="Xu D."/>
            <person name="Zhang Y."/>
        </authorList>
    </citation>
    <scope>NUCLEOTIDE SEQUENCE [LARGE SCALE GENOMIC DNA]</scope>
    <source>
        <strain evidence="2">cv. Punajuju</strain>
        <tissue evidence="1">Leaves</tissue>
    </source>
</reference>
<sequence>MDVPTTKAWPSSVPDNNSYDVGYPPNLSGGSNGLHAKEIYIGTRVDDVDRNKRTVEKEILHVELDHKKGYGLERGKDQENNVKAQNMKKKKQPKVWTGRKNRDPIS</sequence>
<organism evidence="1 2">
    <name type="scientific">Cichorium intybus</name>
    <name type="common">Chicory</name>
    <dbReference type="NCBI Taxonomy" id="13427"/>
    <lineage>
        <taxon>Eukaryota</taxon>
        <taxon>Viridiplantae</taxon>
        <taxon>Streptophyta</taxon>
        <taxon>Embryophyta</taxon>
        <taxon>Tracheophyta</taxon>
        <taxon>Spermatophyta</taxon>
        <taxon>Magnoliopsida</taxon>
        <taxon>eudicotyledons</taxon>
        <taxon>Gunneridae</taxon>
        <taxon>Pentapetalae</taxon>
        <taxon>asterids</taxon>
        <taxon>campanulids</taxon>
        <taxon>Asterales</taxon>
        <taxon>Asteraceae</taxon>
        <taxon>Cichorioideae</taxon>
        <taxon>Cichorieae</taxon>
        <taxon>Cichoriinae</taxon>
        <taxon>Cichorium</taxon>
    </lineage>
</organism>
<name>A0ACB8ZRU0_CICIN</name>
<protein>
    <submittedName>
        <fullName evidence="1">Uncharacterized protein</fullName>
    </submittedName>
</protein>